<dbReference type="EMBL" id="PGVE01000094">
    <property type="protein sequence ID" value="PLS01515.1"/>
    <property type="molecule type" value="Genomic_DNA"/>
</dbReference>
<dbReference type="Gene3D" id="3.40.50.2000">
    <property type="entry name" value="Glycogen Phosphorylase B"/>
    <property type="match status" value="2"/>
</dbReference>
<dbReference type="CDD" id="cd03801">
    <property type="entry name" value="GT4_PimA-like"/>
    <property type="match status" value="1"/>
</dbReference>
<name>A0A2N5H7L6_9BACI</name>
<sequence>MKILSTGMGWFDHVPGGLNRYFADYLNVMSRVHDIEAIVTTDSRKIETQLNVSNVTEGDSNPSIINRTQSFRKLVQKKMSKNNYDVFNPHFALYSSLVTRGILPKHVPIVTHFHGPWAQEGIAEDKHKNIIDRIKNESKEMVENIAYKRSDKFIVLSSYFQEILCNDYNIDKEKIYIVPGAVDTEVFKPSTKRNILRQKLGILEDQTFIFCARRLMRRMGIGNLIQAMKDVINQFPDTRLFIAGQGPLEAELKSLIKECGLEDYVSMVGRLSDEDLVSYYQAADFSIVPTVTLEGFGLVTVESLACGTPVLGTPYGGTKEILESFDRNLLFNDSSPESISTKLISILNKETTIPNREECRKYVMDNYTWKHVETSVTNIFKIAIKEKMDMIKK</sequence>
<reference evidence="3 4" key="1">
    <citation type="submission" date="2017-11" db="EMBL/GenBank/DDBJ databases">
        <title>Comparitive Functional Genomics of Dry Heat Resistant strains isolated from the Viking Spacecraft.</title>
        <authorList>
            <person name="Seuylemezian A."/>
            <person name="Cooper K."/>
            <person name="Vaishampayan P."/>
        </authorList>
    </citation>
    <scope>NUCLEOTIDE SEQUENCE [LARGE SCALE GENOMIC DNA]</scope>
    <source>
        <strain evidence="3 4">V32-6</strain>
    </source>
</reference>
<dbReference type="Pfam" id="PF00534">
    <property type="entry name" value="Glycos_transf_1"/>
    <property type="match status" value="1"/>
</dbReference>
<keyword evidence="3" id="KW-0808">Transferase</keyword>
<keyword evidence="4" id="KW-1185">Reference proteome</keyword>
<evidence type="ECO:0000313" key="4">
    <source>
        <dbReference type="Proteomes" id="UP000234950"/>
    </source>
</evidence>
<feature type="domain" description="Glycosyl transferase family 1" evidence="1">
    <location>
        <begin position="193"/>
        <end position="362"/>
    </location>
</feature>
<gene>
    <name evidence="3" type="ORF">CVD27_24990</name>
</gene>
<dbReference type="AlphaFoldDB" id="A0A2N5H7L6"/>
<evidence type="ECO:0000259" key="1">
    <source>
        <dbReference type="Pfam" id="PF00534"/>
    </source>
</evidence>
<dbReference type="Proteomes" id="UP000234950">
    <property type="component" value="Unassembled WGS sequence"/>
</dbReference>
<proteinExistence type="predicted"/>
<dbReference type="GO" id="GO:0016757">
    <property type="term" value="F:glycosyltransferase activity"/>
    <property type="evidence" value="ECO:0007669"/>
    <property type="project" value="InterPro"/>
</dbReference>
<protein>
    <submittedName>
        <fullName evidence="3">Glycosyltransferase family 1 protein</fullName>
    </submittedName>
</protein>
<dbReference type="InterPro" id="IPR001296">
    <property type="entry name" value="Glyco_trans_1"/>
</dbReference>
<dbReference type="PANTHER" id="PTHR12526">
    <property type="entry name" value="GLYCOSYLTRANSFERASE"/>
    <property type="match status" value="1"/>
</dbReference>
<dbReference type="OrthoDB" id="9815550at2"/>
<dbReference type="InterPro" id="IPR028098">
    <property type="entry name" value="Glyco_trans_4-like_N"/>
</dbReference>
<comment type="caution">
    <text evidence="3">The sequence shown here is derived from an EMBL/GenBank/DDBJ whole genome shotgun (WGS) entry which is preliminary data.</text>
</comment>
<evidence type="ECO:0000259" key="2">
    <source>
        <dbReference type="Pfam" id="PF13439"/>
    </source>
</evidence>
<dbReference type="Pfam" id="PF13439">
    <property type="entry name" value="Glyco_transf_4"/>
    <property type="match status" value="1"/>
</dbReference>
<feature type="domain" description="Glycosyltransferase subfamily 4-like N-terminal" evidence="2">
    <location>
        <begin position="15"/>
        <end position="185"/>
    </location>
</feature>
<evidence type="ECO:0000313" key="3">
    <source>
        <dbReference type="EMBL" id="PLS01515.1"/>
    </source>
</evidence>
<accession>A0A2N5H7L6</accession>
<dbReference type="SUPFAM" id="SSF53756">
    <property type="entry name" value="UDP-Glycosyltransferase/glycogen phosphorylase"/>
    <property type="match status" value="1"/>
</dbReference>
<dbReference type="RefSeq" id="WP_101651529.1">
    <property type="nucleotide sequence ID" value="NZ_PGVE01000094.1"/>
</dbReference>
<organism evidence="3 4">
    <name type="scientific">Neobacillus cucumis</name>
    <dbReference type="NCBI Taxonomy" id="1740721"/>
    <lineage>
        <taxon>Bacteria</taxon>
        <taxon>Bacillati</taxon>
        <taxon>Bacillota</taxon>
        <taxon>Bacilli</taxon>
        <taxon>Bacillales</taxon>
        <taxon>Bacillaceae</taxon>
        <taxon>Neobacillus</taxon>
    </lineage>
</organism>